<keyword evidence="1 8" id="KW-0813">Transport</keyword>
<dbReference type="InterPro" id="IPR008703">
    <property type="entry name" value="NqrA"/>
</dbReference>
<dbReference type="PANTHER" id="PTHR37839:SF1">
    <property type="entry name" value="NA(+)-TRANSLOCATING NADH-QUINONE REDUCTASE SUBUNIT A"/>
    <property type="match status" value="1"/>
</dbReference>
<keyword evidence="7 8" id="KW-0739">Sodium transport</keyword>
<evidence type="ECO:0000256" key="8">
    <source>
        <dbReference type="HAMAP-Rule" id="MF_00425"/>
    </source>
</evidence>
<feature type="domain" description="Na(+)-translocating NADH-quinone reductase subunit A C-terminal" evidence="10">
    <location>
        <begin position="261"/>
        <end position="309"/>
    </location>
</feature>
<dbReference type="GO" id="GO:0006814">
    <property type="term" value="P:sodium ion transport"/>
    <property type="evidence" value="ECO:0007669"/>
    <property type="project" value="UniProtKB-UniRule"/>
</dbReference>
<dbReference type="Pfam" id="PF05896">
    <property type="entry name" value="NQRA_N"/>
    <property type="match status" value="1"/>
</dbReference>
<evidence type="ECO:0000256" key="4">
    <source>
        <dbReference type="ARBA" id="ARBA00023053"/>
    </source>
</evidence>
<proteinExistence type="inferred from homology"/>
<accession>A0A432YLM2</accession>
<dbReference type="Pfam" id="PF24836">
    <property type="entry name" value="NQRA_2nd"/>
    <property type="match status" value="1"/>
</dbReference>
<evidence type="ECO:0000256" key="3">
    <source>
        <dbReference type="ARBA" id="ARBA00023027"/>
    </source>
</evidence>
<comment type="catalytic activity">
    <reaction evidence="8">
        <text>a ubiquinone + n Na(+)(in) + NADH + H(+) = a ubiquinol + n Na(+)(out) + NAD(+)</text>
        <dbReference type="Rhea" id="RHEA:47748"/>
        <dbReference type="Rhea" id="RHEA-COMP:9565"/>
        <dbReference type="Rhea" id="RHEA-COMP:9566"/>
        <dbReference type="ChEBI" id="CHEBI:15378"/>
        <dbReference type="ChEBI" id="CHEBI:16389"/>
        <dbReference type="ChEBI" id="CHEBI:17976"/>
        <dbReference type="ChEBI" id="CHEBI:29101"/>
        <dbReference type="ChEBI" id="CHEBI:57540"/>
        <dbReference type="ChEBI" id="CHEBI:57945"/>
        <dbReference type="EC" id="7.2.1.1"/>
    </reaction>
</comment>
<comment type="subunit">
    <text evidence="8">Composed of six subunits; NqrA, NqrB, NqrC, NqrD, NqrE and NqrF.</text>
</comment>
<evidence type="ECO:0000256" key="2">
    <source>
        <dbReference type="ARBA" id="ARBA00022967"/>
    </source>
</evidence>
<dbReference type="RefSeq" id="WP_126754347.1">
    <property type="nucleotide sequence ID" value="NZ_PIPY01000005.1"/>
</dbReference>
<dbReference type="InterPro" id="IPR056147">
    <property type="entry name" value="NQRA_N"/>
</dbReference>
<keyword evidence="13" id="KW-1185">Reference proteome</keyword>
<dbReference type="PANTHER" id="PTHR37839">
    <property type="entry name" value="NA(+)-TRANSLOCATING NADH-QUINONE REDUCTASE SUBUNIT A"/>
    <property type="match status" value="1"/>
</dbReference>
<dbReference type="AlphaFoldDB" id="A0A432YLM2"/>
<reference evidence="13" key="1">
    <citation type="journal article" date="2018" name="Front. Microbiol.">
        <title>Genome-Based Analysis Reveals the Taxonomy and Diversity of the Family Idiomarinaceae.</title>
        <authorList>
            <person name="Liu Y."/>
            <person name="Lai Q."/>
            <person name="Shao Z."/>
        </authorList>
    </citation>
    <scope>NUCLEOTIDE SEQUENCE [LARGE SCALE GENOMIC DNA]</scope>
    <source>
        <strain evidence="13">CVS-6</strain>
    </source>
</reference>
<name>A0A432YLM2_9GAMM</name>
<evidence type="ECO:0000259" key="9">
    <source>
        <dbReference type="Pfam" id="PF05896"/>
    </source>
</evidence>
<dbReference type="NCBIfam" id="TIGR01936">
    <property type="entry name" value="nqrA"/>
    <property type="match status" value="1"/>
</dbReference>
<comment type="caution">
    <text evidence="12">The sequence shown here is derived from an EMBL/GenBank/DDBJ whole genome shotgun (WGS) entry which is preliminary data.</text>
</comment>
<evidence type="ECO:0000313" key="12">
    <source>
        <dbReference type="EMBL" id="RUO61887.1"/>
    </source>
</evidence>
<keyword evidence="4 8" id="KW-0915">Sodium</keyword>
<feature type="domain" description="NqrA second alpha/beta" evidence="11">
    <location>
        <begin position="113"/>
        <end position="256"/>
    </location>
</feature>
<evidence type="ECO:0000256" key="5">
    <source>
        <dbReference type="ARBA" id="ARBA00023065"/>
    </source>
</evidence>
<dbReference type="InterPro" id="IPR056148">
    <property type="entry name" value="NQRA_2nd"/>
</dbReference>
<keyword evidence="3 8" id="KW-0520">NAD</keyword>
<evidence type="ECO:0000256" key="7">
    <source>
        <dbReference type="ARBA" id="ARBA00023201"/>
    </source>
</evidence>
<dbReference type="GO" id="GO:0016655">
    <property type="term" value="F:oxidoreductase activity, acting on NAD(P)H, quinone or similar compound as acceptor"/>
    <property type="evidence" value="ECO:0007669"/>
    <property type="project" value="UniProtKB-UniRule"/>
</dbReference>
<evidence type="ECO:0000259" key="11">
    <source>
        <dbReference type="Pfam" id="PF24836"/>
    </source>
</evidence>
<dbReference type="Proteomes" id="UP000288259">
    <property type="component" value="Unassembled WGS sequence"/>
</dbReference>
<comment type="similarity">
    <text evidence="8">Belongs to the NqrA family.</text>
</comment>
<keyword evidence="6 8" id="KW-0830">Ubiquinone</keyword>
<organism evidence="12 13">
    <name type="scientific">Pseudidiomarina insulisalsae</name>
    <dbReference type="NCBI Taxonomy" id="575789"/>
    <lineage>
        <taxon>Bacteria</taxon>
        <taxon>Pseudomonadati</taxon>
        <taxon>Pseudomonadota</taxon>
        <taxon>Gammaproteobacteria</taxon>
        <taxon>Alteromonadales</taxon>
        <taxon>Idiomarinaceae</taxon>
        <taxon>Pseudidiomarina</taxon>
    </lineage>
</organism>
<dbReference type="NCBIfam" id="NF003759">
    <property type="entry name" value="PRK05352.1-2"/>
    <property type="match status" value="1"/>
</dbReference>
<evidence type="ECO:0000313" key="13">
    <source>
        <dbReference type="Proteomes" id="UP000288259"/>
    </source>
</evidence>
<keyword evidence="2 8" id="KW-1278">Translocase</keyword>
<evidence type="ECO:0000256" key="1">
    <source>
        <dbReference type="ARBA" id="ARBA00022448"/>
    </source>
</evidence>
<dbReference type="EC" id="7.2.1.1" evidence="8"/>
<feature type="domain" description="NqrA N-terminal barrel-sandwich hybrid" evidence="9">
    <location>
        <begin position="2"/>
        <end position="95"/>
    </location>
</feature>
<sequence length="446" mass="48966">MITIKKGLDIPIKGAPQQTIEDGQSITTVAVLGEEYVGMRPTMHVKVEDRVKKGQVLFEDKKNPGVKFTAPAAGVVKDVLRGAKRVLQAVVIEIDGDEQETFAKHDSKELANLDREKVVEQLNDSGQWVALRTRPFSRSPKLDAEPAAIFVNCMDSNPLAADPTVIIAEHQEAFVDGLKVLSTLTKGKLYVTKAADAKVDTGDVNAQVESFKGVHPAGLVGTHIHFLEPVTMQKQVWHINYQDVIAYGKLFTTGEIFTGRVVALGGPSVKNPRLLRTQMGANLRELTEGELSEGNQRIVSGSVLNGHKVDDAHQWLGRFHVQVSVLPEGDQKELFGWIRLGSDQHSITRAYLGHLTPKSGFRMNTSTNGSSRAMVPIGNYERVMPLDILPTILLRDLLSGDTDEAQKLGCLELDEEDLALCTYVCPGKYEYGPVLRNVLTTIEKEG</sequence>
<evidence type="ECO:0000256" key="6">
    <source>
        <dbReference type="ARBA" id="ARBA00023075"/>
    </source>
</evidence>
<keyword evidence="5 8" id="KW-0406">Ion transport</keyword>
<dbReference type="EMBL" id="PIPY01000005">
    <property type="protein sequence ID" value="RUO61887.1"/>
    <property type="molecule type" value="Genomic_DNA"/>
</dbReference>
<evidence type="ECO:0000259" key="10">
    <source>
        <dbReference type="Pfam" id="PF11973"/>
    </source>
</evidence>
<gene>
    <name evidence="8" type="primary">nqrA</name>
    <name evidence="12" type="ORF">CWI71_05905</name>
</gene>
<dbReference type="InterPro" id="IPR022615">
    <property type="entry name" value="NqrA_C_domain"/>
</dbReference>
<dbReference type="OrthoDB" id="9774536at2"/>
<dbReference type="Pfam" id="PF11973">
    <property type="entry name" value="NQRA_SLBB"/>
    <property type="match status" value="1"/>
</dbReference>
<comment type="function">
    <text evidence="8">NQR complex catalyzes the reduction of ubiquinone-1 to ubiquinol by two successive reactions, coupled with the transport of Na(+) ions from the cytoplasm to the periplasm. NqrA to NqrE are probably involved in the second step, the conversion of ubisemiquinone to ubiquinol.</text>
</comment>
<dbReference type="HAMAP" id="MF_00425">
    <property type="entry name" value="NqrA"/>
    <property type="match status" value="1"/>
</dbReference>
<protein>
    <recommendedName>
        <fullName evidence="8">Na(+)-translocating NADH-quinone reductase subunit A</fullName>
        <shortName evidence="8">Na(+)-NQR subunit A</shortName>
        <shortName evidence="8">Na(+)-translocating NQR subunit A</shortName>
        <ecNumber evidence="8">7.2.1.1</ecNumber>
    </recommendedName>
    <alternativeName>
        <fullName evidence="8">NQR complex subunit A</fullName>
    </alternativeName>
    <alternativeName>
        <fullName evidence="8">NQR-1 subunit A</fullName>
    </alternativeName>
</protein>